<dbReference type="SUPFAM" id="SSF55811">
    <property type="entry name" value="Nudix"/>
    <property type="match status" value="1"/>
</dbReference>
<evidence type="ECO:0000256" key="3">
    <source>
        <dbReference type="ARBA" id="ARBA00022723"/>
    </source>
</evidence>
<keyword evidence="3" id="KW-0479">Metal-binding</keyword>
<keyword evidence="5" id="KW-0460">Magnesium</keyword>
<keyword evidence="4" id="KW-0378">Hydrolase</keyword>
<evidence type="ECO:0000256" key="2">
    <source>
        <dbReference type="ARBA" id="ARBA00001946"/>
    </source>
</evidence>
<comment type="cofactor">
    <cofactor evidence="1">
        <name>Mn(2+)</name>
        <dbReference type="ChEBI" id="CHEBI:29035"/>
    </cofactor>
</comment>
<dbReference type="InterPro" id="IPR015797">
    <property type="entry name" value="NUDIX_hydrolase-like_dom_sf"/>
</dbReference>
<organism evidence="7 8">
    <name type="scientific">Rozella allomycis (strain CSF55)</name>
    <dbReference type="NCBI Taxonomy" id="988480"/>
    <lineage>
        <taxon>Eukaryota</taxon>
        <taxon>Fungi</taxon>
        <taxon>Fungi incertae sedis</taxon>
        <taxon>Cryptomycota</taxon>
        <taxon>Cryptomycota incertae sedis</taxon>
        <taxon>Rozella</taxon>
    </lineage>
</organism>
<name>A0A4P9YLV0_ROZAC</name>
<dbReference type="PANTHER" id="PTHR12318">
    <property type="entry name" value="TESTOSTERONE-REGULATED PROTEIN RP2"/>
    <property type="match status" value="1"/>
</dbReference>
<sequence>MTQSLTKGRVVSMDCKRMSELKEIRQEVLKDSKTFHLMFPRHLGFAPAIAHCYHFANWITPAPYQRRYNTHFFIAITKDPHIRPLPDESEISSAFFATPDEILTQFQEKTIKLFPPQFYLIKEISKYYNIHDLVKQIQTSQVEPVTPEIEKIESKYTIYLPGDFKHSSSNGNENITLRRMILDGSPMDNSFTNIELIEENMNKPKL</sequence>
<evidence type="ECO:0008006" key="9">
    <source>
        <dbReference type="Google" id="ProtNLM"/>
    </source>
</evidence>
<evidence type="ECO:0000313" key="7">
    <source>
        <dbReference type="EMBL" id="RKP20653.1"/>
    </source>
</evidence>
<protein>
    <recommendedName>
        <fullName evidence="9">Nudix hydrolase domain-containing protein</fullName>
    </recommendedName>
</protein>
<dbReference type="EMBL" id="ML005036">
    <property type="protein sequence ID" value="RKP20653.1"/>
    <property type="molecule type" value="Genomic_DNA"/>
</dbReference>
<dbReference type="GO" id="GO:0046872">
    <property type="term" value="F:metal ion binding"/>
    <property type="evidence" value="ECO:0007669"/>
    <property type="project" value="UniProtKB-KW"/>
</dbReference>
<dbReference type="InterPro" id="IPR039121">
    <property type="entry name" value="NUDT19"/>
</dbReference>
<accession>A0A4P9YLV0</accession>
<dbReference type="GO" id="GO:0005739">
    <property type="term" value="C:mitochondrion"/>
    <property type="evidence" value="ECO:0007669"/>
    <property type="project" value="TreeGrafter"/>
</dbReference>
<comment type="cofactor">
    <cofactor evidence="2">
        <name>Mg(2+)</name>
        <dbReference type="ChEBI" id="CHEBI:18420"/>
    </cofactor>
</comment>
<evidence type="ECO:0000256" key="1">
    <source>
        <dbReference type="ARBA" id="ARBA00001936"/>
    </source>
</evidence>
<proteinExistence type="predicted"/>
<evidence type="ECO:0000256" key="4">
    <source>
        <dbReference type="ARBA" id="ARBA00022801"/>
    </source>
</evidence>
<dbReference type="AlphaFoldDB" id="A0A4P9YLV0"/>
<dbReference type="Gene3D" id="3.90.79.10">
    <property type="entry name" value="Nucleoside Triphosphate Pyrophosphohydrolase"/>
    <property type="match status" value="1"/>
</dbReference>
<gene>
    <name evidence="7" type="ORF">ROZALSC1DRAFT_21204</name>
</gene>
<evidence type="ECO:0000313" key="8">
    <source>
        <dbReference type="Proteomes" id="UP000281549"/>
    </source>
</evidence>
<evidence type="ECO:0000256" key="6">
    <source>
        <dbReference type="ARBA" id="ARBA00023211"/>
    </source>
</evidence>
<dbReference type="GO" id="GO:0016818">
    <property type="term" value="F:hydrolase activity, acting on acid anhydrides, in phosphorus-containing anhydrides"/>
    <property type="evidence" value="ECO:0007669"/>
    <property type="project" value="InterPro"/>
</dbReference>
<dbReference type="Proteomes" id="UP000281549">
    <property type="component" value="Unassembled WGS sequence"/>
</dbReference>
<evidence type="ECO:0000256" key="5">
    <source>
        <dbReference type="ARBA" id="ARBA00022842"/>
    </source>
</evidence>
<keyword evidence="6" id="KW-0464">Manganese</keyword>
<reference evidence="8" key="1">
    <citation type="journal article" date="2018" name="Nat. Microbiol.">
        <title>Leveraging single-cell genomics to expand the fungal tree of life.</title>
        <authorList>
            <person name="Ahrendt S.R."/>
            <person name="Quandt C.A."/>
            <person name="Ciobanu D."/>
            <person name="Clum A."/>
            <person name="Salamov A."/>
            <person name="Andreopoulos B."/>
            <person name="Cheng J.F."/>
            <person name="Woyke T."/>
            <person name="Pelin A."/>
            <person name="Henrissat B."/>
            <person name="Reynolds N.K."/>
            <person name="Benny G.L."/>
            <person name="Smith M.E."/>
            <person name="James T.Y."/>
            <person name="Grigoriev I.V."/>
        </authorList>
    </citation>
    <scope>NUCLEOTIDE SEQUENCE [LARGE SCALE GENOMIC DNA]</scope>
    <source>
        <strain evidence="8">CSF55</strain>
    </source>
</reference>
<dbReference type="PANTHER" id="PTHR12318:SF0">
    <property type="entry name" value="ACYL-COENZYME A DIPHOSPHATASE NUDT19"/>
    <property type="match status" value="1"/>
</dbReference>